<dbReference type="PANTHER" id="PTHR21310:SF56">
    <property type="entry name" value="AMINOGLYCOSIDE PHOSPHOTRANSFERASE DOMAIN-CONTAINING PROTEIN"/>
    <property type="match status" value="1"/>
</dbReference>
<dbReference type="Pfam" id="PF01636">
    <property type="entry name" value="APH"/>
    <property type="match status" value="1"/>
</dbReference>
<dbReference type="EMBL" id="JAADJZ010000005">
    <property type="protein sequence ID" value="KAF2874698.1"/>
    <property type="molecule type" value="Genomic_DNA"/>
</dbReference>
<evidence type="ECO:0000259" key="1">
    <source>
        <dbReference type="Pfam" id="PF01636"/>
    </source>
</evidence>
<proteinExistence type="predicted"/>
<dbReference type="OrthoDB" id="10003767at2759"/>
<evidence type="ECO:0000313" key="2">
    <source>
        <dbReference type="EMBL" id="KAF2874698.1"/>
    </source>
</evidence>
<dbReference type="Proteomes" id="UP000481861">
    <property type="component" value="Unassembled WGS sequence"/>
</dbReference>
<sequence>MTLESPAPGAHIKGGYYNRVMGVKVHKTKVEKPASRKMYHKLAKLVGLAKKKQPHSDAQEYILRIPRDGAVYMEYDIATLEFAALRVPHTVLYPVPEVVMYDITADNALGHGYMLQDRMPGRSLEEVWSTLNNAQKKSAARGVCQAVVNMHSITNPCAGIISRRNALVNLVSGGQVEPMPIPSRLIRHHALVPWSNTDYTTSEPTDEFLLSLCKRQRKYKQAHSDFVFTTIWARFEKMINKLQELEFFDDNDRFHFYHGDFYPRNLLVEVIDESSVQLTGILDWDSAAFVPKFMSTRAPFFLWADDDAFEEEESDVLITTPDNPEKLEYKRIFEEIAGEDFVRASYTPEYILARRMYYILTRGVNRGQESR</sequence>
<dbReference type="AlphaFoldDB" id="A0A7C8MC03"/>
<accession>A0A7C8MC03</accession>
<dbReference type="Gene3D" id="3.90.1200.10">
    <property type="match status" value="1"/>
</dbReference>
<gene>
    <name evidence="2" type="ORF">BDV95DRAFT_591496</name>
</gene>
<dbReference type="PANTHER" id="PTHR21310">
    <property type="entry name" value="AMINOGLYCOSIDE PHOSPHOTRANSFERASE-RELATED-RELATED"/>
    <property type="match status" value="1"/>
</dbReference>
<reference evidence="2 3" key="1">
    <citation type="submission" date="2020-01" db="EMBL/GenBank/DDBJ databases">
        <authorList>
            <consortium name="DOE Joint Genome Institute"/>
            <person name="Haridas S."/>
            <person name="Albert R."/>
            <person name="Binder M."/>
            <person name="Bloem J."/>
            <person name="Labutti K."/>
            <person name="Salamov A."/>
            <person name="Andreopoulos B."/>
            <person name="Baker S.E."/>
            <person name="Barry K."/>
            <person name="Bills G."/>
            <person name="Bluhm B.H."/>
            <person name="Cannon C."/>
            <person name="Castanera R."/>
            <person name="Culley D.E."/>
            <person name="Daum C."/>
            <person name="Ezra D."/>
            <person name="Gonzalez J.B."/>
            <person name="Henrissat B."/>
            <person name="Kuo A."/>
            <person name="Liang C."/>
            <person name="Lipzen A."/>
            <person name="Lutzoni F."/>
            <person name="Magnuson J."/>
            <person name="Mondo S."/>
            <person name="Nolan M."/>
            <person name="Ohm R."/>
            <person name="Pangilinan J."/>
            <person name="Park H.-J.H."/>
            <person name="Ramirez L."/>
            <person name="Alfaro M."/>
            <person name="Sun H."/>
            <person name="Tritt A."/>
            <person name="Yoshinaga Y."/>
            <person name="Zwiers L.-H.L."/>
            <person name="Turgeon B.G."/>
            <person name="Goodwin S.B."/>
            <person name="Spatafora J.W."/>
            <person name="Crous P.W."/>
            <person name="Grigoriev I.V."/>
        </authorList>
    </citation>
    <scope>NUCLEOTIDE SEQUENCE [LARGE SCALE GENOMIC DNA]</scope>
    <source>
        <strain evidence="2 3">CBS 611.86</strain>
    </source>
</reference>
<name>A0A7C8MC03_9PLEO</name>
<dbReference type="SUPFAM" id="SSF56112">
    <property type="entry name" value="Protein kinase-like (PK-like)"/>
    <property type="match status" value="1"/>
</dbReference>
<organism evidence="2 3">
    <name type="scientific">Massariosphaeria phaeospora</name>
    <dbReference type="NCBI Taxonomy" id="100035"/>
    <lineage>
        <taxon>Eukaryota</taxon>
        <taxon>Fungi</taxon>
        <taxon>Dikarya</taxon>
        <taxon>Ascomycota</taxon>
        <taxon>Pezizomycotina</taxon>
        <taxon>Dothideomycetes</taxon>
        <taxon>Pleosporomycetidae</taxon>
        <taxon>Pleosporales</taxon>
        <taxon>Pleosporales incertae sedis</taxon>
        <taxon>Massariosphaeria</taxon>
    </lineage>
</organism>
<feature type="domain" description="Aminoglycoside phosphotransferase" evidence="1">
    <location>
        <begin position="57"/>
        <end position="287"/>
    </location>
</feature>
<dbReference type="GO" id="GO:0016740">
    <property type="term" value="F:transferase activity"/>
    <property type="evidence" value="ECO:0007669"/>
    <property type="project" value="UniProtKB-KW"/>
</dbReference>
<dbReference type="InterPro" id="IPR002575">
    <property type="entry name" value="Aminoglycoside_PTrfase"/>
</dbReference>
<keyword evidence="3" id="KW-1185">Reference proteome</keyword>
<dbReference type="InterPro" id="IPR051678">
    <property type="entry name" value="AGP_Transferase"/>
</dbReference>
<evidence type="ECO:0000313" key="3">
    <source>
        <dbReference type="Proteomes" id="UP000481861"/>
    </source>
</evidence>
<protein>
    <submittedName>
        <fullName evidence="2">Phosphotransferase enzyme family-domain-containing protein</fullName>
    </submittedName>
</protein>
<keyword evidence="2" id="KW-0808">Transferase</keyword>
<comment type="caution">
    <text evidence="2">The sequence shown here is derived from an EMBL/GenBank/DDBJ whole genome shotgun (WGS) entry which is preliminary data.</text>
</comment>
<dbReference type="InterPro" id="IPR011009">
    <property type="entry name" value="Kinase-like_dom_sf"/>
</dbReference>